<reference evidence="2 3" key="1">
    <citation type="submission" date="2017-05" db="EMBL/GenBank/DDBJ databases">
        <authorList>
            <person name="Song R."/>
            <person name="Chenine A.L."/>
            <person name="Ruprecht R.M."/>
        </authorList>
    </citation>
    <scope>NUCLEOTIDE SEQUENCE [LARGE SCALE GENOMIC DNA]</scope>
    <source>
        <strain evidence="2 3">CECT 8489</strain>
    </source>
</reference>
<evidence type="ECO:0000313" key="3">
    <source>
        <dbReference type="Proteomes" id="UP000201838"/>
    </source>
</evidence>
<dbReference type="SMART" id="SM00382">
    <property type="entry name" value="AAA"/>
    <property type="match status" value="1"/>
</dbReference>
<evidence type="ECO:0000313" key="2">
    <source>
        <dbReference type="EMBL" id="SMX23449.1"/>
    </source>
</evidence>
<sequence>MTSNDLYVEYFGFTERPFTLLPDPDFLFWSRAHRRAFSVLEFGVITRAPITVVTGEVGAGKTTLIQKLLQALDDDITLGLISNAQGGRGELLQWVLNSLSIEADLNGAYVSMFQQLQDYVIEEYASGRRVVLLIDEAQNLSVEGLEELRMLTNINSNKDELLQLILVGQPELRQMIMRPELRQFAQRVTATYHIGALDRASVAGYVQHRLNHVGGSGNEFTSEAIALIHEHSRGIPRLVNKLCDFAMVYAATEERRVVDGAIIEEVLEDGIFLPAVHLAGDAAE</sequence>
<dbReference type="SUPFAM" id="SSF52540">
    <property type="entry name" value="P-loop containing nucleoside triphosphate hydrolases"/>
    <property type="match status" value="1"/>
</dbReference>
<keyword evidence="3" id="KW-1185">Reference proteome</keyword>
<dbReference type="PANTHER" id="PTHR35894:SF1">
    <property type="entry name" value="PHOSPHORIBULOKINASE _ URIDINE KINASE FAMILY"/>
    <property type="match status" value="1"/>
</dbReference>
<name>A0A238IY81_9RHOB</name>
<dbReference type="Gene3D" id="3.40.50.300">
    <property type="entry name" value="P-loop containing nucleotide triphosphate hydrolases"/>
    <property type="match status" value="1"/>
</dbReference>
<dbReference type="AlphaFoldDB" id="A0A238IY81"/>
<dbReference type="Proteomes" id="UP000201838">
    <property type="component" value="Unassembled WGS sequence"/>
</dbReference>
<dbReference type="Pfam" id="PF13401">
    <property type="entry name" value="AAA_22"/>
    <property type="match status" value="1"/>
</dbReference>
<dbReference type="OrthoDB" id="7828921at2"/>
<feature type="domain" description="AAA+ ATPase" evidence="1">
    <location>
        <begin position="47"/>
        <end position="191"/>
    </location>
</feature>
<evidence type="ECO:0000259" key="1">
    <source>
        <dbReference type="SMART" id="SM00382"/>
    </source>
</evidence>
<dbReference type="InterPro" id="IPR052026">
    <property type="entry name" value="ExeA_AAA_ATPase_DNA-bind"/>
</dbReference>
<dbReference type="InterPro" id="IPR049945">
    <property type="entry name" value="AAA_22"/>
</dbReference>
<dbReference type="RefSeq" id="WP_093973432.1">
    <property type="nucleotide sequence ID" value="NZ_FXXQ01000004.1"/>
</dbReference>
<proteinExistence type="predicted"/>
<dbReference type="InterPro" id="IPR027417">
    <property type="entry name" value="P-loop_NTPase"/>
</dbReference>
<gene>
    <name evidence="2" type="ORF">BOA8489_01556</name>
</gene>
<dbReference type="GO" id="GO:0016887">
    <property type="term" value="F:ATP hydrolysis activity"/>
    <property type="evidence" value="ECO:0007669"/>
    <property type="project" value="InterPro"/>
</dbReference>
<dbReference type="PANTHER" id="PTHR35894">
    <property type="entry name" value="GENERAL SECRETION PATHWAY PROTEIN A-RELATED"/>
    <property type="match status" value="1"/>
</dbReference>
<dbReference type="EMBL" id="FXXQ01000004">
    <property type="protein sequence ID" value="SMX23449.1"/>
    <property type="molecule type" value="Genomic_DNA"/>
</dbReference>
<dbReference type="InterPro" id="IPR003593">
    <property type="entry name" value="AAA+_ATPase"/>
</dbReference>
<protein>
    <recommendedName>
        <fullName evidence="1">AAA+ ATPase domain-containing protein</fullName>
    </recommendedName>
</protein>
<accession>A0A238IY81</accession>
<organism evidence="2 3">
    <name type="scientific">Boseongicola aestuarii</name>
    <dbReference type="NCBI Taxonomy" id="1470561"/>
    <lineage>
        <taxon>Bacteria</taxon>
        <taxon>Pseudomonadati</taxon>
        <taxon>Pseudomonadota</taxon>
        <taxon>Alphaproteobacteria</taxon>
        <taxon>Rhodobacterales</taxon>
        <taxon>Paracoccaceae</taxon>
        <taxon>Boseongicola</taxon>
    </lineage>
</organism>